<evidence type="ECO:0000313" key="2">
    <source>
        <dbReference type="EMBL" id="TQE00135.1"/>
    </source>
</evidence>
<name>A0A540MMY8_MALBA</name>
<evidence type="ECO:0000313" key="3">
    <source>
        <dbReference type="Proteomes" id="UP000315295"/>
    </source>
</evidence>
<feature type="compositionally biased region" description="Polar residues" evidence="1">
    <location>
        <begin position="14"/>
        <end position="23"/>
    </location>
</feature>
<dbReference type="AlphaFoldDB" id="A0A540MMY8"/>
<keyword evidence="3" id="KW-1185">Reference proteome</keyword>
<dbReference type="Proteomes" id="UP000315295">
    <property type="component" value="Unassembled WGS sequence"/>
</dbReference>
<feature type="region of interest" description="Disordered" evidence="1">
    <location>
        <begin position="1"/>
        <end position="58"/>
    </location>
</feature>
<proteinExistence type="predicted"/>
<protein>
    <submittedName>
        <fullName evidence="2">Uncharacterized protein</fullName>
    </submittedName>
</protein>
<reference evidence="2 3" key="1">
    <citation type="journal article" date="2019" name="G3 (Bethesda)">
        <title>Sequencing of a Wild Apple (Malus baccata) Genome Unravels the Differences Between Cultivated and Wild Apple Species Regarding Disease Resistance and Cold Tolerance.</title>
        <authorList>
            <person name="Chen X."/>
        </authorList>
    </citation>
    <scope>NUCLEOTIDE SEQUENCE [LARGE SCALE GENOMIC DNA]</scope>
    <source>
        <strain evidence="3">cv. Shandingzi</strain>
        <tissue evidence="2">Leaves</tissue>
    </source>
</reference>
<sequence length="58" mass="5993">MHSQITPDPARNITAHSSPSSVADNGHGGDPMAMAVKLDISIDGPTIEKPSSLVTSHD</sequence>
<evidence type="ECO:0000256" key="1">
    <source>
        <dbReference type="SAM" id="MobiDB-lite"/>
    </source>
</evidence>
<accession>A0A540MMY8</accession>
<gene>
    <name evidence="2" type="ORF">C1H46_014245</name>
</gene>
<dbReference type="EMBL" id="VIEB01000221">
    <property type="protein sequence ID" value="TQE00135.1"/>
    <property type="molecule type" value="Genomic_DNA"/>
</dbReference>
<organism evidence="2 3">
    <name type="scientific">Malus baccata</name>
    <name type="common">Siberian crab apple</name>
    <name type="synonym">Pyrus baccata</name>
    <dbReference type="NCBI Taxonomy" id="106549"/>
    <lineage>
        <taxon>Eukaryota</taxon>
        <taxon>Viridiplantae</taxon>
        <taxon>Streptophyta</taxon>
        <taxon>Embryophyta</taxon>
        <taxon>Tracheophyta</taxon>
        <taxon>Spermatophyta</taxon>
        <taxon>Magnoliopsida</taxon>
        <taxon>eudicotyledons</taxon>
        <taxon>Gunneridae</taxon>
        <taxon>Pentapetalae</taxon>
        <taxon>rosids</taxon>
        <taxon>fabids</taxon>
        <taxon>Rosales</taxon>
        <taxon>Rosaceae</taxon>
        <taxon>Amygdaloideae</taxon>
        <taxon>Maleae</taxon>
        <taxon>Malus</taxon>
    </lineage>
</organism>
<comment type="caution">
    <text evidence="2">The sequence shown here is derived from an EMBL/GenBank/DDBJ whole genome shotgun (WGS) entry which is preliminary data.</text>
</comment>